<dbReference type="EC" id="2.1.1.72" evidence="1"/>
<name>A0A937XJB5_UNCW3</name>
<dbReference type="AlphaFoldDB" id="A0A937XJB5"/>
<dbReference type="GO" id="GO:0009007">
    <property type="term" value="F:site-specific DNA-methyltransferase (adenine-specific) activity"/>
    <property type="evidence" value="ECO:0007669"/>
    <property type="project" value="UniProtKB-EC"/>
</dbReference>
<dbReference type="InterPro" id="IPR050953">
    <property type="entry name" value="N4_N6_ade-DNA_methylase"/>
</dbReference>
<dbReference type="GO" id="GO:0006304">
    <property type="term" value="P:DNA modification"/>
    <property type="evidence" value="ECO:0007669"/>
    <property type="project" value="InterPro"/>
</dbReference>
<gene>
    <name evidence="7" type="ORF">FJY68_09900</name>
</gene>
<dbReference type="InterPro" id="IPR011639">
    <property type="entry name" value="MethylTrfase_TaqI-like_dom"/>
</dbReference>
<sequence length="1000" mass="112613">MMADKSRQENVLRLLQGLRGIEPLKELVWRELGYTRKMEGLSRRELSESARAALADDPVLFATAGAEDKFQVIYSKLSSDQLRLGDERPVVSSLLKNHPYSLFVFSNKGQDRWHFLNVKYDDSADRRRLFRRISVGPAEQLRTASERISMLAPETISPDLFGLSPLAVQNRHDEAFDVEKVTDEFFSEYKRVFEYVEGEVKGIKGSDRQRLFTQKLFNRLMFVVFVQKKGWLRFNKSEDYLSALWRDYAAHRGPTGSFYGSRLRLLFFQALNDPRELNVGGANRDRADGSLLQMLIGDVPYLNGGLFEEDDDDRDERITVPDDCFPPILKDLFGSFNFTVTESTPLDIEVAVDPEMLGRVFEELVTGRHETGSYYTPRPVVAFMCREALKGYLGSALPLERGEAVARFVEGHDPAGLHDSEAVLGALRRMTAVDPACGSGAYLLGMLHELFALRQCLFQAKNLDPKTAYDRKLEIIQHNLYGVDLDPFAVNIARLRLWLSLAVDHEGVKPEPLPNLDFKIEQGDSLGAKNPEIVGQMVVQDKLVTDYLKAKEDFLMAHGQQKLTLRQEVLALKEQVALWTRSKRTPRGFDWPVEFAEVFREKGFDVVLANPPYVNMVQMEDVSEAYRSALRGMYDSASGGFDLFVPFMERGVQLLRPGGQFAYITPNKYLSAEYAEALRKFLGRSFRLSGLCDLTNVPVFTASVYPYITLGSKNAPSVAAEDVAIYRARVDGTSIISMEMAYTAPLSLTKVTDSELWAPLVHPAVGRLLPALRSRRHLEDEAVITGAATVDEAYKWESALHDQAEGLLARSPTRYAKFVVSGNIRRYHHTWGLDGVRYLKHTYSEPVLDLRHKAITEKRRLQIRASKVIVSGMAKRPIAVFDDVGIAAGKSTVILVPKQELGGEYLTALLNSGTMKEIYEVMFGALSLAGGYMRFGPPQIKALPCPDACRRDRERIASIVHRISSIRSRRAGLREESTSGELERLEREVDERVKALFGLG</sequence>
<comment type="catalytic activity">
    <reaction evidence="5">
        <text>a 2'-deoxyadenosine in DNA + S-adenosyl-L-methionine = an N(6)-methyl-2'-deoxyadenosine in DNA + S-adenosyl-L-homocysteine + H(+)</text>
        <dbReference type="Rhea" id="RHEA:15197"/>
        <dbReference type="Rhea" id="RHEA-COMP:12418"/>
        <dbReference type="Rhea" id="RHEA-COMP:12419"/>
        <dbReference type="ChEBI" id="CHEBI:15378"/>
        <dbReference type="ChEBI" id="CHEBI:57856"/>
        <dbReference type="ChEBI" id="CHEBI:59789"/>
        <dbReference type="ChEBI" id="CHEBI:90615"/>
        <dbReference type="ChEBI" id="CHEBI:90616"/>
        <dbReference type="EC" id="2.1.1.72"/>
    </reaction>
</comment>
<organism evidence="7 8">
    <name type="scientific">candidate division WOR-3 bacterium</name>
    <dbReference type="NCBI Taxonomy" id="2052148"/>
    <lineage>
        <taxon>Bacteria</taxon>
        <taxon>Bacteria division WOR-3</taxon>
    </lineage>
</organism>
<evidence type="ECO:0000259" key="6">
    <source>
        <dbReference type="Pfam" id="PF07669"/>
    </source>
</evidence>
<keyword evidence="2 7" id="KW-0489">Methyltransferase</keyword>
<dbReference type="Proteomes" id="UP000779900">
    <property type="component" value="Unassembled WGS sequence"/>
</dbReference>
<evidence type="ECO:0000256" key="3">
    <source>
        <dbReference type="ARBA" id="ARBA00022679"/>
    </source>
</evidence>
<evidence type="ECO:0000313" key="7">
    <source>
        <dbReference type="EMBL" id="MBM3332140.1"/>
    </source>
</evidence>
<accession>A0A937XJB5</accession>
<dbReference type="SUPFAM" id="SSF53335">
    <property type="entry name" value="S-adenosyl-L-methionine-dependent methyltransferases"/>
    <property type="match status" value="1"/>
</dbReference>
<dbReference type="PROSITE" id="PS00092">
    <property type="entry name" value="N6_MTASE"/>
    <property type="match status" value="1"/>
</dbReference>
<dbReference type="PRINTS" id="PR00507">
    <property type="entry name" value="N12N6MTFRASE"/>
</dbReference>
<dbReference type="Pfam" id="PF07669">
    <property type="entry name" value="Eco57I"/>
    <property type="match status" value="1"/>
</dbReference>
<evidence type="ECO:0000256" key="1">
    <source>
        <dbReference type="ARBA" id="ARBA00011900"/>
    </source>
</evidence>
<dbReference type="InterPro" id="IPR002052">
    <property type="entry name" value="DNA_methylase_N6_adenine_CS"/>
</dbReference>
<reference evidence="7" key="1">
    <citation type="submission" date="2019-03" db="EMBL/GenBank/DDBJ databases">
        <title>Lake Tanganyika Metagenome-Assembled Genomes (MAGs).</title>
        <authorList>
            <person name="Tran P."/>
        </authorList>
    </citation>
    <scope>NUCLEOTIDE SEQUENCE</scope>
    <source>
        <strain evidence="7">K_DeepCast_150m_m2_040</strain>
    </source>
</reference>
<dbReference type="PANTHER" id="PTHR33841:SF1">
    <property type="entry name" value="DNA METHYLTRANSFERASE A"/>
    <property type="match status" value="1"/>
</dbReference>
<dbReference type="GO" id="GO:0032259">
    <property type="term" value="P:methylation"/>
    <property type="evidence" value="ECO:0007669"/>
    <property type="project" value="UniProtKB-KW"/>
</dbReference>
<protein>
    <recommendedName>
        <fullName evidence="1">site-specific DNA-methyltransferase (adenine-specific)</fullName>
        <ecNumber evidence="1">2.1.1.72</ecNumber>
    </recommendedName>
</protein>
<evidence type="ECO:0000313" key="8">
    <source>
        <dbReference type="Proteomes" id="UP000779900"/>
    </source>
</evidence>
<evidence type="ECO:0000256" key="2">
    <source>
        <dbReference type="ARBA" id="ARBA00022603"/>
    </source>
</evidence>
<evidence type="ECO:0000256" key="4">
    <source>
        <dbReference type="ARBA" id="ARBA00022691"/>
    </source>
</evidence>
<keyword evidence="4" id="KW-0949">S-adenosyl-L-methionine</keyword>
<dbReference type="InterPro" id="IPR029063">
    <property type="entry name" value="SAM-dependent_MTases_sf"/>
</dbReference>
<dbReference type="Gene3D" id="3.40.50.150">
    <property type="entry name" value="Vaccinia Virus protein VP39"/>
    <property type="match status" value="1"/>
</dbReference>
<dbReference type="GO" id="GO:0003676">
    <property type="term" value="F:nucleic acid binding"/>
    <property type="evidence" value="ECO:0007669"/>
    <property type="project" value="InterPro"/>
</dbReference>
<feature type="domain" description="Type II methyltransferase M.TaqI-like" evidence="6">
    <location>
        <begin position="478"/>
        <end position="700"/>
    </location>
</feature>
<proteinExistence type="predicted"/>
<dbReference type="EMBL" id="VGIR01000063">
    <property type="protein sequence ID" value="MBM3332140.1"/>
    <property type="molecule type" value="Genomic_DNA"/>
</dbReference>
<comment type="caution">
    <text evidence="7">The sequence shown here is derived from an EMBL/GenBank/DDBJ whole genome shotgun (WGS) entry which is preliminary data.</text>
</comment>
<evidence type="ECO:0000256" key="5">
    <source>
        <dbReference type="ARBA" id="ARBA00047942"/>
    </source>
</evidence>
<keyword evidence="3" id="KW-0808">Transferase</keyword>
<dbReference type="PANTHER" id="PTHR33841">
    <property type="entry name" value="DNA METHYLTRANSFERASE YEEA-RELATED"/>
    <property type="match status" value="1"/>
</dbReference>